<dbReference type="GeneID" id="94427927"/>
<reference evidence="2 3" key="1">
    <citation type="journal article" date="2017" name="Int. J. Parasitol.">
        <title>The genome of the protozoan parasite Cystoisospora suis and a reverse vaccinology approach to identify vaccine candidates.</title>
        <authorList>
            <person name="Palmieri N."/>
            <person name="Shrestha A."/>
            <person name="Ruttkowski B."/>
            <person name="Beck T."/>
            <person name="Vogl C."/>
            <person name="Tomley F."/>
            <person name="Blake D.P."/>
            <person name="Joachim A."/>
        </authorList>
    </citation>
    <scope>NUCLEOTIDE SEQUENCE [LARGE SCALE GENOMIC DNA]</scope>
    <source>
        <strain evidence="2 3">Wien I</strain>
    </source>
</reference>
<dbReference type="RefSeq" id="XP_067923307.1">
    <property type="nucleotide sequence ID" value="XM_068064716.1"/>
</dbReference>
<protein>
    <recommendedName>
        <fullName evidence="4">Transmembrane protein</fullName>
    </recommendedName>
</protein>
<sequence length="235" mass="26207">MSRVCYTLLAGLFLGLIGNTHCRSAARPDSLAELREGRSPPALVQAKIRAHLERPEGDLQPPGEGTYENLFVDEGQPLLSPSPSVPERPRSKGRRFWDAVRTGVTAPFGAARSGWNRLRNRIQRWREAWRARRAKTQAGNAVQFFLEGLTKGVSQVKRVHQKLKSALKRDASPTSKEVTDLQASLQSARDWVILLMDEKENLEKQHPESALEIRRAVDTASKVLVSTADVLPLSE</sequence>
<proteinExistence type="predicted"/>
<dbReference type="EMBL" id="MIGC01002135">
    <property type="protein sequence ID" value="PHJ21625.1"/>
    <property type="molecule type" value="Genomic_DNA"/>
</dbReference>
<evidence type="ECO:0000313" key="3">
    <source>
        <dbReference type="Proteomes" id="UP000221165"/>
    </source>
</evidence>
<evidence type="ECO:0008006" key="4">
    <source>
        <dbReference type="Google" id="ProtNLM"/>
    </source>
</evidence>
<name>A0A2C6L0J7_9APIC</name>
<keyword evidence="3" id="KW-1185">Reference proteome</keyword>
<keyword evidence="1" id="KW-0732">Signal</keyword>
<gene>
    <name evidence="2" type="ORF">CSUI_004527</name>
</gene>
<organism evidence="2 3">
    <name type="scientific">Cystoisospora suis</name>
    <dbReference type="NCBI Taxonomy" id="483139"/>
    <lineage>
        <taxon>Eukaryota</taxon>
        <taxon>Sar</taxon>
        <taxon>Alveolata</taxon>
        <taxon>Apicomplexa</taxon>
        <taxon>Conoidasida</taxon>
        <taxon>Coccidia</taxon>
        <taxon>Eucoccidiorida</taxon>
        <taxon>Eimeriorina</taxon>
        <taxon>Sarcocystidae</taxon>
        <taxon>Cystoisospora</taxon>
    </lineage>
</organism>
<evidence type="ECO:0000313" key="2">
    <source>
        <dbReference type="EMBL" id="PHJ21625.1"/>
    </source>
</evidence>
<dbReference type="VEuPathDB" id="ToxoDB:CSUI_004527"/>
<dbReference type="Proteomes" id="UP000221165">
    <property type="component" value="Unassembled WGS sequence"/>
</dbReference>
<comment type="caution">
    <text evidence="2">The sequence shown here is derived from an EMBL/GenBank/DDBJ whole genome shotgun (WGS) entry which is preliminary data.</text>
</comment>
<feature type="chain" id="PRO_5013084235" description="Transmembrane protein" evidence="1">
    <location>
        <begin position="23"/>
        <end position="235"/>
    </location>
</feature>
<accession>A0A2C6L0J7</accession>
<feature type="signal peptide" evidence="1">
    <location>
        <begin position="1"/>
        <end position="22"/>
    </location>
</feature>
<dbReference type="AlphaFoldDB" id="A0A2C6L0J7"/>
<evidence type="ECO:0000256" key="1">
    <source>
        <dbReference type="SAM" id="SignalP"/>
    </source>
</evidence>